<dbReference type="EMBL" id="JAOL01000012">
    <property type="protein sequence ID" value="EUA94154.1"/>
    <property type="molecule type" value="Genomic_DNA"/>
</dbReference>
<protein>
    <submittedName>
        <fullName evidence="1">UDP-N-acetylmuramyl tripeptide synthase domain protein</fullName>
    </submittedName>
</protein>
<evidence type="ECO:0000313" key="1">
    <source>
        <dbReference type="EMBL" id="EUA94154.1"/>
    </source>
</evidence>
<keyword evidence="2" id="KW-1185">Reference proteome</keyword>
<dbReference type="Proteomes" id="UP000020681">
    <property type="component" value="Unassembled WGS sequence"/>
</dbReference>
<accession>A0ABN0RAI4</accession>
<reference evidence="1 2" key="1">
    <citation type="submission" date="2014-01" db="EMBL/GenBank/DDBJ databases">
        <authorList>
            <person name="Dobos K."/>
            <person name="Lenaerts A."/>
            <person name="Ordway D."/>
            <person name="DeGroote M.A."/>
            <person name="Parker T."/>
            <person name="Sizemore C."/>
            <person name="Tallon L.J."/>
            <person name="Sadzewicz L.K."/>
            <person name="Sengamalay N."/>
            <person name="Fraser C.M."/>
            <person name="Hine E."/>
            <person name="Shefchek K.A."/>
            <person name="Das S.P."/>
            <person name="Tettelin H."/>
        </authorList>
    </citation>
    <scope>NUCLEOTIDE SEQUENCE [LARGE SCALE GENOMIC DNA]</scope>
    <source>
        <strain evidence="1 2">Harvey</strain>
    </source>
</reference>
<evidence type="ECO:0000313" key="2">
    <source>
        <dbReference type="Proteomes" id="UP000020681"/>
    </source>
</evidence>
<comment type="caution">
    <text evidence="1">The sequence shown here is derived from an EMBL/GenBank/DDBJ whole genome shotgun (WGS) entry which is preliminary data.</text>
</comment>
<proteinExistence type="predicted"/>
<name>A0ABN0RAI4_MYCUL</name>
<organism evidence="1 2">
    <name type="scientific">Mycobacterium ulcerans str. Harvey</name>
    <dbReference type="NCBI Taxonomy" id="1299332"/>
    <lineage>
        <taxon>Bacteria</taxon>
        <taxon>Bacillati</taxon>
        <taxon>Actinomycetota</taxon>
        <taxon>Actinomycetes</taxon>
        <taxon>Mycobacteriales</taxon>
        <taxon>Mycobacteriaceae</taxon>
        <taxon>Mycobacterium</taxon>
        <taxon>Mycobacterium ulcerans group</taxon>
    </lineage>
</organism>
<gene>
    <name evidence="1" type="ORF">I551_8566</name>
</gene>
<sequence>MRLVTRRAAPWCTTPWRPSSLARRDGGGGRNYTAFLQLQRRLTRNG</sequence>